<dbReference type="OrthoDB" id="3700292at2"/>
<dbReference type="AlphaFoldDB" id="A0A2S6IJX3"/>
<evidence type="ECO:0000313" key="3">
    <source>
        <dbReference type="Proteomes" id="UP000239485"/>
    </source>
</evidence>
<name>A0A2S6IJX3_9ACTN</name>
<dbReference type="RefSeq" id="WP_146099492.1">
    <property type="nucleotide sequence ID" value="NZ_PTJD01000007.1"/>
</dbReference>
<evidence type="ECO:0000313" key="2">
    <source>
        <dbReference type="EMBL" id="PPK94532.1"/>
    </source>
</evidence>
<feature type="region of interest" description="Disordered" evidence="1">
    <location>
        <begin position="317"/>
        <end position="336"/>
    </location>
</feature>
<reference evidence="2 3" key="1">
    <citation type="submission" date="2018-02" db="EMBL/GenBank/DDBJ databases">
        <title>Genomic Encyclopedia of Archaeal and Bacterial Type Strains, Phase II (KMG-II): from individual species to whole genera.</title>
        <authorList>
            <person name="Goeker M."/>
        </authorList>
    </citation>
    <scope>NUCLEOTIDE SEQUENCE [LARGE SCALE GENOMIC DNA]</scope>
    <source>
        <strain evidence="2 3">DSM 22857</strain>
    </source>
</reference>
<comment type="caution">
    <text evidence="2">The sequence shown here is derived from an EMBL/GenBank/DDBJ whole genome shotgun (WGS) entry which is preliminary data.</text>
</comment>
<dbReference type="EMBL" id="PTJD01000007">
    <property type="protein sequence ID" value="PPK94532.1"/>
    <property type="molecule type" value="Genomic_DNA"/>
</dbReference>
<proteinExistence type="predicted"/>
<feature type="compositionally biased region" description="Low complexity" evidence="1">
    <location>
        <begin position="288"/>
        <end position="303"/>
    </location>
</feature>
<keyword evidence="3" id="KW-1185">Reference proteome</keyword>
<organism evidence="2 3">
    <name type="scientific">Kineococcus xinjiangensis</name>
    <dbReference type="NCBI Taxonomy" id="512762"/>
    <lineage>
        <taxon>Bacteria</taxon>
        <taxon>Bacillati</taxon>
        <taxon>Actinomycetota</taxon>
        <taxon>Actinomycetes</taxon>
        <taxon>Kineosporiales</taxon>
        <taxon>Kineosporiaceae</taxon>
        <taxon>Kineococcus</taxon>
    </lineage>
</organism>
<gene>
    <name evidence="2" type="ORF">CLV92_10734</name>
</gene>
<feature type="region of interest" description="Disordered" evidence="1">
    <location>
        <begin position="269"/>
        <end position="305"/>
    </location>
</feature>
<feature type="compositionally biased region" description="Low complexity" evidence="1">
    <location>
        <begin position="450"/>
        <end position="508"/>
    </location>
</feature>
<dbReference type="Proteomes" id="UP000239485">
    <property type="component" value="Unassembled WGS sequence"/>
</dbReference>
<protein>
    <submittedName>
        <fullName evidence="2">Uncharacterized protein</fullName>
    </submittedName>
</protein>
<sequence>MSTHLLLEGSDLDALLAQAREEHGEGARIVRAERVRSGGVGGFFAKEHYQVTVEVPEPGEILAPLSAQAAEAARPAAPAVPAPVQQAPVQQAPVQQAPVQQAPVHQVPAPRSLGDLLAAADAADGSERLASLVGVVAAPAAESGEQPSARALAAARFAAAAESVAPVLPAPVAGGFTAAAFRGTPEAPAPAMPAPAMPAPAMPAPAMPAPAMPAPVAAAPVAAAPSVPAPVLAAAAAAEAPRVTTPHRPISTEGDDFAFTLATMRRHLTDGMPSSAPNVTPAVPSVTAEQAAPAEAAPSAERPLPVDPALSAAQAGTDLPAAGGRHPEEDAVTEPNGTPIQYASKHGLAGEQERTFPTTGLGYATAEEAAAPTPEQPVAAREQEAAQPAPAHVEVAPEAPRAAHAAPVAQPEPAAEPALPVAAHSAPEAAPEQVEPQASVPAHAAPPQPAQQEPIVQQEPIIQQQPQVAQQAPQEQAPQQPAQEQPVAQAPQEQPVAQAPQEQAPQPVVQQPVVQQPVVQQPVVQQPAVQYAPQPVVQQPVVQQPVAPQPVVQPEPAVHYAPQPVVQQPVAPQPVVQPEPAVHYAPQPVVQQPQVVQPAPVVVQPAPVIIQPAPVVVQPVAHQEALSAAPVAAPVAVSSQQPAPAVVGDHAASGAQIMDSSYGNGVTTYSETSAPTGHAAAAEHIDPQAAIRIAQDIPVPAPLRAGPGDLVLVVGEPDAVVTAGLLVADEIGSDTPVVIGRAEGHTSVGAGDLAARLEQARGWSAPLTVTIPARPTAADAQRAARFAAEFRPTAVVVAVDATRRASTATELVTALRQAGAPVERVAVTRSVESTDPLDVLSLGVPVGYLDGRPATTGAWVGLLLDAALPADGTAAR</sequence>
<evidence type="ECO:0000256" key="1">
    <source>
        <dbReference type="SAM" id="MobiDB-lite"/>
    </source>
</evidence>
<accession>A0A2S6IJX3</accession>
<feature type="region of interest" description="Disordered" evidence="1">
    <location>
        <begin position="367"/>
        <end position="508"/>
    </location>
</feature>
<feature type="compositionally biased region" description="Low complexity" evidence="1">
    <location>
        <begin position="367"/>
        <end position="423"/>
    </location>
</feature>